<dbReference type="EMBL" id="AMGX01000007">
    <property type="protein sequence ID" value="EXJ71680.1"/>
    <property type="molecule type" value="Genomic_DNA"/>
</dbReference>
<comment type="caution">
    <text evidence="1">The sequence shown here is derived from an EMBL/GenBank/DDBJ whole genome shotgun (WGS) entry which is preliminary data.</text>
</comment>
<dbReference type="AlphaFoldDB" id="W9X2Y6"/>
<gene>
    <name evidence="1" type="ORF">A1O5_05488</name>
</gene>
<protein>
    <submittedName>
        <fullName evidence="1">Uncharacterized protein</fullName>
    </submittedName>
</protein>
<evidence type="ECO:0000313" key="2">
    <source>
        <dbReference type="Proteomes" id="UP000019471"/>
    </source>
</evidence>
<dbReference type="GeneID" id="19190206"/>
<dbReference type="RefSeq" id="XP_007744279.1">
    <property type="nucleotide sequence ID" value="XM_007746089.1"/>
</dbReference>
<keyword evidence="2" id="KW-1185">Reference proteome</keyword>
<dbReference type="HOGENOM" id="CLU_2372616_0_0_1"/>
<sequence>MDGKEGRIIYISFDPELFFGKSSKAEGELAARVDLDLDEEIEMNNFFDFDNYYNDRSNAGLEEESLGRHESVDIMVGQVSAKRNTVFPLWREKPQ</sequence>
<evidence type="ECO:0000313" key="1">
    <source>
        <dbReference type="EMBL" id="EXJ71680.1"/>
    </source>
</evidence>
<name>W9X2Y6_9EURO</name>
<organism evidence="1 2">
    <name type="scientific">Cladophialophora psammophila CBS 110553</name>
    <dbReference type="NCBI Taxonomy" id="1182543"/>
    <lineage>
        <taxon>Eukaryota</taxon>
        <taxon>Fungi</taxon>
        <taxon>Dikarya</taxon>
        <taxon>Ascomycota</taxon>
        <taxon>Pezizomycotina</taxon>
        <taxon>Eurotiomycetes</taxon>
        <taxon>Chaetothyriomycetidae</taxon>
        <taxon>Chaetothyriales</taxon>
        <taxon>Herpotrichiellaceae</taxon>
        <taxon>Cladophialophora</taxon>
    </lineage>
</organism>
<reference evidence="1 2" key="1">
    <citation type="submission" date="2013-03" db="EMBL/GenBank/DDBJ databases">
        <title>The Genome Sequence of Cladophialophora psammophila CBS 110553.</title>
        <authorList>
            <consortium name="The Broad Institute Genomics Platform"/>
            <person name="Cuomo C."/>
            <person name="de Hoog S."/>
            <person name="Gorbushina A."/>
            <person name="Walker B."/>
            <person name="Young S.K."/>
            <person name="Zeng Q."/>
            <person name="Gargeya S."/>
            <person name="Fitzgerald M."/>
            <person name="Haas B."/>
            <person name="Abouelleil A."/>
            <person name="Allen A.W."/>
            <person name="Alvarado L."/>
            <person name="Arachchi H.M."/>
            <person name="Berlin A.M."/>
            <person name="Chapman S.B."/>
            <person name="Gainer-Dewar J."/>
            <person name="Goldberg J."/>
            <person name="Griggs A."/>
            <person name="Gujja S."/>
            <person name="Hansen M."/>
            <person name="Howarth C."/>
            <person name="Imamovic A."/>
            <person name="Ireland A."/>
            <person name="Larimer J."/>
            <person name="McCowan C."/>
            <person name="Murphy C."/>
            <person name="Pearson M."/>
            <person name="Poon T.W."/>
            <person name="Priest M."/>
            <person name="Roberts A."/>
            <person name="Saif S."/>
            <person name="Shea T."/>
            <person name="Sisk P."/>
            <person name="Sykes S."/>
            <person name="Wortman J."/>
            <person name="Nusbaum C."/>
            <person name="Birren B."/>
        </authorList>
    </citation>
    <scope>NUCLEOTIDE SEQUENCE [LARGE SCALE GENOMIC DNA]</scope>
    <source>
        <strain evidence="1 2">CBS 110553</strain>
    </source>
</reference>
<dbReference type="Proteomes" id="UP000019471">
    <property type="component" value="Unassembled WGS sequence"/>
</dbReference>
<proteinExistence type="predicted"/>
<accession>W9X2Y6</accession>